<accession>A0A0F9D0U0</accession>
<proteinExistence type="predicted"/>
<sequence length="88" mass="9955">MGLITITQCNVCKSTYKVIRFSVVVFEHTRQEMLDFVPVETVEELLDQGALTFLCPKHLKRAKKFMDRAFSAPTRRKAGQVAAPEPKG</sequence>
<name>A0A0F9D0U0_9ZZZZ</name>
<dbReference type="AlphaFoldDB" id="A0A0F9D0U0"/>
<gene>
    <name evidence="1" type="ORF">LCGC14_2258150</name>
</gene>
<reference evidence="1" key="1">
    <citation type="journal article" date="2015" name="Nature">
        <title>Complex archaea that bridge the gap between prokaryotes and eukaryotes.</title>
        <authorList>
            <person name="Spang A."/>
            <person name="Saw J.H."/>
            <person name="Jorgensen S.L."/>
            <person name="Zaremba-Niedzwiedzka K."/>
            <person name="Martijn J."/>
            <person name="Lind A.E."/>
            <person name="van Eijk R."/>
            <person name="Schleper C."/>
            <person name="Guy L."/>
            <person name="Ettema T.J."/>
        </authorList>
    </citation>
    <scope>NUCLEOTIDE SEQUENCE</scope>
</reference>
<protein>
    <submittedName>
        <fullName evidence="1">Uncharacterized protein</fullName>
    </submittedName>
</protein>
<dbReference type="EMBL" id="LAZR01030938">
    <property type="protein sequence ID" value="KKL55164.1"/>
    <property type="molecule type" value="Genomic_DNA"/>
</dbReference>
<comment type="caution">
    <text evidence="1">The sequence shown here is derived from an EMBL/GenBank/DDBJ whole genome shotgun (WGS) entry which is preliminary data.</text>
</comment>
<evidence type="ECO:0000313" key="1">
    <source>
        <dbReference type="EMBL" id="KKL55164.1"/>
    </source>
</evidence>
<organism evidence="1">
    <name type="scientific">marine sediment metagenome</name>
    <dbReference type="NCBI Taxonomy" id="412755"/>
    <lineage>
        <taxon>unclassified sequences</taxon>
        <taxon>metagenomes</taxon>
        <taxon>ecological metagenomes</taxon>
    </lineage>
</organism>